<keyword evidence="5" id="KW-0808">Transferase</keyword>
<comment type="similarity">
    <text evidence="3">Belongs to the glycosyltransferase GT106 family.</text>
</comment>
<dbReference type="AlphaFoldDB" id="A0AAW0KU02"/>
<name>A0AAW0KU02_QUESU</name>
<proteinExistence type="inferred from homology"/>
<sequence length="156" mass="17517">MTYTQRQLAGLCPINALEMARLLKALGAPGSAWVYVAGGEPFRRNKALQPLLAEFTNVVTKEKLAQNGELSQYINKSSALAAIDYIVSLSSDVFVPSHGGNMGRAMQVRHRKYIKPNKQSMLPFFDDTSIFDAEFRSIMRKLHRKSRGQLEMRAKL</sequence>
<evidence type="ECO:0000256" key="12">
    <source>
        <dbReference type="ARBA" id="ARBA00023277"/>
    </source>
</evidence>
<comment type="subcellular location">
    <subcellularLocation>
        <location evidence="1">Membrane</location>
        <topology evidence="1">Single-pass type II membrane protein</topology>
    </subcellularLocation>
</comment>
<dbReference type="InterPro" id="IPR019378">
    <property type="entry name" value="GDP-Fuc_O-FucTrfase"/>
</dbReference>
<evidence type="ECO:0000256" key="8">
    <source>
        <dbReference type="ARBA" id="ARBA00022989"/>
    </source>
</evidence>
<dbReference type="GO" id="GO:0006004">
    <property type="term" value="P:fucose metabolic process"/>
    <property type="evidence" value="ECO:0007669"/>
    <property type="project" value="UniProtKB-KW"/>
</dbReference>
<keyword evidence="12" id="KW-0119">Carbohydrate metabolism</keyword>
<accession>A0AAW0KU02</accession>
<keyword evidence="4" id="KW-0328">Glycosyltransferase</keyword>
<evidence type="ECO:0000256" key="9">
    <source>
        <dbReference type="ARBA" id="ARBA00023136"/>
    </source>
</evidence>
<dbReference type="GO" id="GO:0016757">
    <property type="term" value="F:glycosyltransferase activity"/>
    <property type="evidence" value="ECO:0007669"/>
    <property type="project" value="UniProtKB-KW"/>
</dbReference>
<keyword evidence="7" id="KW-0735">Signal-anchor</keyword>
<keyword evidence="10" id="KW-0325">Glycoprotein</keyword>
<dbReference type="PANTHER" id="PTHR31741:SF63">
    <property type="entry name" value="O-FUCOSYLTRANSFERASE 37"/>
    <property type="match status" value="1"/>
</dbReference>
<reference evidence="14 15" key="1">
    <citation type="journal article" date="2018" name="Sci. Data">
        <title>The draft genome sequence of cork oak.</title>
        <authorList>
            <person name="Ramos A.M."/>
            <person name="Usie A."/>
            <person name="Barbosa P."/>
            <person name="Barros P.M."/>
            <person name="Capote T."/>
            <person name="Chaves I."/>
            <person name="Simoes F."/>
            <person name="Abreu I."/>
            <person name="Carrasquinho I."/>
            <person name="Faro C."/>
            <person name="Guimaraes J.B."/>
            <person name="Mendonca D."/>
            <person name="Nobrega F."/>
            <person name="Rodrigues L."/>
            <person name="Saibo N.J.M."/>
            <person name="Varela M.C."/>
            <person name="Egas C."/>
            <person name="Matos J."/>
            <person name="Miguel C.M."/>
            <person name="Oliveira M.M."/>
            <person name="Ricardo C.P."/>
            <person name="Goncalves S."/>
        </authorList>
    </citation>
    <scope>NUCLEOTIDE SEQUENCE [LARGE SCALE GENOMIC DNA]</scope>
    <source>
        <strain evidence="15">cv. HL8</strain>
    </source>
</reference>
<evidence type="ECO:0000313" key="14">
    <source>
        <dbReference type="EMBL" id="KAK7842131.1"/>
    </source>
</evidence>
<evidence type="ECO:0000256" key="7">
    <source>
        <dbReference type="ARBA" id="ARBA00022968"/>
    </source>
</evidence>
<comment type="caution">
    <text evidence="14">The sequence shown here is derived from an EMBL/GenBank/DDBJ whole genome shotgun (WGS) entry which is preliminary data.</text>
</comment>
<protein>
    <recommendedName>
        <fullName evidence="13">O-fucosyltransferase family protein</fullName>
    </recommendedName>
</protein>
<evidence type="ECO:0000256" key="2">
    <source>
        <dbReference type="ARBA" id="ARBA00004881"/>
    </source>
</evidence>
<organism evidence="14 15">
    <name type="scientific">Quercus suber</name>
    <name type="common">Cork oak</name>
    <dbReference type="NCBI Taxonomy" id="58331"/>
    <lineage>
        <taxon>Eukaryota</taxon>
        <taxon>Viridiplantae</taxon>
        <taxon>Streptophyta</taxon>
        <taxon>Embryophyta</taxon>
        <taxon>Tracheophyta</taxon>
        <taxon>Spermatophyta</taxon>
        <taxon>Magnoliopsida</taxon>
        <taxon>eudicotyledons</taxon>
        <taxon>Gunneridae</taxon>
        <taxon>Pentapetalae</taxon>
        <taxon>rosids</taxon>
        <taxon>fabids</taxon>
        <taxon>Fagales</taxon>
        <taxon>Fagaceae</taxon>
        <taxon>Quercus</taxon>
    </lineage>
</organism>
<evidence type="ECO:0000256" key="3">
    <source>
        <dbReference type="ARBA" id="ARBA00007737"/>
    </source>
</evidence>
<dbReference type="GO" id="GO:0005737">
    <property type="term" value="C:cytoplasm"/>
    <property type="evidence" value="ECO:0007669"/>
    <property type="project" value="TreeGrafter"/>
</dbReference>
<comment type="pathway">
    <text evidence="2">Glycan metabolism.</text>
</comment>
<dbReference type="Pfam" id="PF10250">
    <property type="entry name" value="O-FucT"/>
    <property type="match status" value="1"/>
</dbReference>
<evidence type="ECO:0000256" key="4">
    <source>
        <dbReference type="ARBA" id="ARBA00022676"/>
    </source>
</evidence>
<evidence type="ECO:0000256" key="6">
    <source>
        <dbReference type="ARBA" id="ARBA00022692"/>
    </source>
</evidence>
<gene>
    <name evidence="14" type="primary">OFUT37_0</name>
    <name evidence="14" type="ORF">CFP56_014296</name>
</gene>
<evidence type="ECO:0000256" key="5">
    <source>
        <dbReference type="ARBA" id="ARBA00022679"/>
    </source>
</evidence>
<keyword evidence="9" id="KW-0472">Membrane</keyword>
<evidence type="ECO:0000313" key="15">
    <source>
        <dbReference type="Proteomes" id="UP000237347"/>
    </source>
</evidence>
<keyword evidence="15" id="KW-1185">Reference proteome</keyword>
<evidence type="ECO:0000256" key="13">
    <source>
        <dbReference type="ARBA" id="ARBA00030350"/>
    </source>
</evidence>
<keyword evidence="11" id="KW-0294">Fucose metabolism</keyword>
<evidence type="ECO:0000256" key="11">
    <source>
        <dbReference type="ARBA" id="ARBA00023253"/>
    </source>
</evidence>
<keyword evidence="8" id="KW-1133">Transmembrane helix</keyword>
<evidence type="ECO:0000256" key="10">
    <source>
        <dbReference type="ARBA" id="ARBA00023180"/>
    </source>
</evidence>
<dbReference type="PANTHER" id="PTHR31741">
    <property type="entry name" value="OS02G0726500 PROTEIN-RELATED"/>
    <property type="match status" value="1"/>
</dbReference>
<dbReference type="GO" id="GO:0016020">
    <property type="term" value="C:membrane"/>
    <property type="evidence" value="ECO:0007669"/>
    <property type="project" value="UniProtKB-SubCell"/>
</dbReference>
<dbReference type="EMBL" id="PKMF04000226">
    <property type="protein sequence ID" value="KAK7842131.1"/>
    <property type="molecule type" value="Genomic_DNA"/>
</dbReference>
<dbReference type="Proteomes" id="UP000237347">
    <property type="component" value="Unassembled WGS sequence"/>
</dbReference>
<keyword evidence="6" id="KW-0812">Transmembrane</keyword>
<evidence type="ECO:0000256" key="1">
    <source>
        <dbReference type="ARBA" id="ARBA00004606"/>
    </source>
</evidence>